<evidence type="ECO:0000256" key="1">
    <source>
        <dbReference type="SAM" id="Phobius"/>
    </source>
</evidence>
<evidence type="ECO:0008006" key="4">
    <source>
        <dbReference type="Google" id="ProtNLM"/>
    </source>
</evidence>
<dbReference type="STRING" id="869212.Turpa_2506"/>
<name>I4B789_TURPD</name>
<dbReference type="RefSeq" id="WP_014803652.1">
    <property type="nucleotide sequence ID" value="NC_018020.1"/>
</dbReference>
<keyword evidence="1" id="KW-1133">Transmembrane helix</keyword>
<accession>I4B789</accession>
<proteinExistence type="predicted"/>
<dbReference type="OrthoDB" id="1909107at2"/>
<keyword evidence="3" id="KW-1185">Reference proteome</keyword>
<keyword evidence="1" id="KW-0812">Transmembrane</keyword>
<dbReference type="HOGENOM" id="CLU_116245_1_0_12"/>
<evidence type="ECO:0000313" key="3">
    <source>
        <dbReference type="Proteomes" id="UP000006048"/>
    </source>
</evidence>
<reference evidence="2 3" key="1">
    <citation type="submission" date="2012-06" db="EMBL/GenBank/DDBJ databases">
        <title>The complete chromosome of genome of Turneriella parva DSM 21527.</title>
        <authorList>
            <consortium name="US DOE Joint Genome Institute (JGI-PGF)"/>
            <person name="Lucas S."/>
            <person name="Han J."/>
            <person name="Lapidus A."/>
            <person name="Bruce D."/>
            <person name="Goodwin L."/>
            <person name="Pitluck S."/>
            <person name="Peters L."/>
            <person name="Kyrpides N."/>
            <person name="Mavromatis K."/>
            <person name="Ivanova N."/>
            <person name="Mikhailova N."/>
            <person name="Chertkov O."/>
            <person name="Detter J.C."/>
            <person name="Tapia R."/>
            <person name="Han C."/>
            <person name="Land M."/>
            <person name="Hauser L."/>
            <person name="Markowitz V."/>
            <person name="Cheng J.-F."/>
            <person name="Hugenholtz P."/>
            <person name="Woyke T."/>
            <person name="Wu D."/>
            <person name="Gronow S."/>
            <person name="Wellnitz S."/>
            <person name="Brambilla E."/>
            <person name="Klenk H.-P."/>
            <person name="Eisen J.A."/>
        </authorList>
    </citation>
    <scope>NUCLEOTIDE SEQUENCE [LARGE SCALE GENOMIC DNA]</scope>
    <source>
        <strain evidence="3">ATCC BAA-1111 / DSM 21527 / NCTC 11395 / H</strain>
    </source>
</reference>
<dbReference type="Proteomes" id="UP000006048">
    <property type="component" value="Chromosome"/>
</dbReference>
<dbReference type="KEGG" id="tpx:Turpa_2506"/>
<feature type="transmembrane region" description="Helical" evidence="1">
    <location>
        <begin position="107"/>
        <end position="126"/>
    </location>
</feature>
<feature type="transmembrane region" description="Helical" evidence="1">
    <location>
        <begin position="51"/>
        <end position="74"/>
    </location>
</feature>
<dbReference type="AlphaFoldDB" id="I4B789"/>
<sequence>MVRWMFGVQGILQFFVALGALAAGAMFILEPSGRLLQTPPEMLRATPFGNFLLPGIILFTVNGVGQAIAGYLTLRRHRHAGIVGGIFGLGLIIWIFVQVTLIGGGAWIQNLYFVFGIFETTAAFFIDRVLAQRRET</sequence>
<evidence type="ECO:0000313" key="2">
    <source>
        <dbReference type="EMBL" id="AFM13146.1"/>
    </source>
</evidence>
<feature type="transmembrane region" description="Helical" evidence="1">
    <location>
        <begin position="81"/>
        <end position="101"/>
    </location>
</feature>
<organism evidence="2 3">
    <name type="scientific">Turneriella parva (strain ATCC BAA-1111 / DSM 21527 / NCTC 11395 / H)</name>
    <name type="common">Leptospira parva</name>
    <dbReference type="NCBI Taxonomy" id="869212"/>
    <lineage>
        <taxon>Bacteria</taxon>
        <taxon>Pseudomonadati</taxon>
        <taxon>Spirochaetota</taxon>
        <taxon>Spirochaetia</taxon>
        <taxon>Leptospirales</taxon>
        <taxon>Leptospiraceae</taxon>
        <taxon>Turneriella</taxon>
    </lineage>
</organism>
<keyword evidence="1" id="KW-0472">Membrane</keyword>
<protein>
    <recommendedName>
        <fullName evidence="4">DUF4345 domain-containing protein</fullName>
    </recommendedName>
</protein>
<gene>
    <name evidence="2" type="ordered locus">Turpa_2506</name>
</gene>
<dbReference type="EMBL" id="CP002959">
    <property type="protein sequence ID" value="AFM13146.1"/>
    <property type="molecule type" value="Genomic_DNA"/>
</dbReference>